<evidence type="ECO:0000313" key="5">
    <source>
        <dbReference type="Proteomes" id="UP000244913"/>
    </source>
</evidence>
<keyword evidence="1" id="KW-0521">NADP</keyword>
<comment type="caution">
    <text evidence="4">The sequence shown here is derived from an EMBL/GenBank/DDBJ whole genome shotgun (WGS) entry which is preliminary data.</text>
</comment>
<dbReference type="NCBIfam" id="TIGR02824">
    <property type="entry name" value="quinone_pig3"/>
    <property type="match status" value="1"/>
</dbReference>
<evidence type="ECO:0000256" key="1">
    <source>
        <dbReference type="ARBA" id="ARBA00022857"/>
    </source>
</evidence>
<dbReference type="InterPro" id="IPR036291">
    <property type="entry name" value="NAD(P)-bd_dom_sf"/>
</dbReference>
<dbReference type="SUPFAM" id="SSF51735">
    <property type="entry name" value="NAD(P)-binding Rossmann-fold domains"/>
    <property type="match status" value="1"/>
</dbReference>
<dbReference type="GO" id="GO:0016651">
    <property type="term" value="F:oxidoreductase activity, acting on NAD(P)H"/>
    <property type="evidence" value="ECO:0007669"/>
    <property type="project" value="TreeGrafter"/>
</dbReference>
<evidence type="ECO:0000313" key="4">
    <source>
        <dbReference type="EMBL" id="PVM77501.1"/>
    </source>
</evidence>
<keyword evidence="5" id="KW-1185">Reference proteome</keyword>
<dbReference type="GO" id="GO:0070402">
    <property type="term" value="F:NADPH binding"/>
    <property type="evidence" value="ECO:0007669"/>
    <property type="project" value="TreeGrafter"/>
</dbReference>
<dbReference type="InterPro" id="IPR013149">
    <property type="entry name" value="ADH-like_C"/>
</dbReference>
<evidence type="ECO:0000256" key="2">
    <source>
        <dbReference type="ARBA" id="ARBA00023002"/>
    </source>
</evidence>
<organism evidence="4 5">
    <name type="scientific">Caulobacter radicis</name>
    <dbReference type="NCBI Taxonomy" id="2172650"/>
    <lineage>
        <taxon>Bacteria</taxon>
        <taxon>Pseudomonadati</taxon>
        <taxon>Pseudomonadota</taxon>
        <taxon>Alphaproteobacteria</taxon>
        <taxon>Caulobacterales</taxon>
        <taxon>Caulobacteraceae</taxon>
        <taxon>Caulobacter</taxon>
    </lineage>
</organism>
<name>A0A2T9J7H1_9CAUL</name>
<dbReference type="Pfam" id="PF08240">
    <property type="entry name" value="ADH_N"/>
    <property type="match status" value="1"/>
</dbReference>
<dbReference type="InterPro" id="IPR014189">
    <property type="entry name" value="Quinone_OxRdtase_PIG3"/>
</dbReference>
<dbReference type="InterPro" id="IPR011032">
    <property type="entry name" value="GroES-like_sf"/>
</dbReference>
<dbReference type="PANTHER" id="PTHR48106:SF8">
    <property type="entry name" value="OS02G0805600 PROTEIN"/>
    <property type="match status" value="1"/>
</dbReference>
<dbReference type="SUPFAM" id="SSF50129">
    <property type="entry name" value="GroES-like"/>
    <property type="match status" value="1"/>
</dbReference>
<keyword evidence="2" id="KW-0560">Oxidoreductase</keyword>
<dbReference type="SMART" id="SM00829">
    <property type="entry name" value="PKS_ER"/>
    <property type="match status" value="1"/>
</dbReference>
<reference evidence="4 5" key="1">
    <citation type="submission" date="2018-04" db="EMBL/GenBank/DDBJ databases">
        <title>The genome sequence of Caulobacter sp. 736.</title>
        <authorList>
            <person name="Gao J."/>
            <person name="Sun J."/>
        </authorList>
    </citation>
    <scope>NUCLEOTIDE SEQUENCE [LARGE SCALE GENOMIC DNA]</scope>
    <source>
        <strain evidence="4 5">736</strain>
    </source>
</reference>
<protein>
    <submittedName>
        <fullName evidence="4">Quinone oxidoreductase</fullName>
    </submittedName>
</protein>
<dbReference type="AlphaFoldDB" id="A0A2T9J7H1"/>
<dbReference type="Gene3D" id="3.40.50.720">
    <property type="entry name" value="NAD(P)-binding Rossmann-like Domain"/>
    <property type="match status" value="1"/>
</dbReference>
<sequence length="326" mass="33855">MRAIAYDRFGPPDVLRLVDAPAPELRATDLLVRVAAAGVNRADLMQRTGFYGDQSFGESPLLGLELAGEVVAVGAEVTGFSVGDQVMAIVGGGAYAELARVDHGMAVKVPEGLSMIQAAGVMEAFVTAWEAVAHLANVRPGQHVLVHAAGGGIGSAAVQIATALGASVYATASAERAADVQCLGATAVIDYRAADFEAETLRLTAGAGVDAVIDFIGGEYLARNLRSLAPGGRLVQVGILSGDADAAIPLDLLLHNHLRLIGTVMKSRTLDEKRAMVARFAEGALPRLARGELRPVIDKVLSLDQAAEAHRRLERGGGFGKIILAP</sequence>
<dbReference type="Proteomes" id="UP000244913">
    <property type="component" value="Unassembled WGS sequence"/>
</dbReference>
<dbReference type="PANTHER" id="PTHR48106">
    <property type="entry name" value="QUINONE OXIDOREDUCTASE PIG3-RELATED"/>
    <property type="match status" value="1"/>
</dbReference>
<evidence type="ECO:0000259" key="3">
    <source>
        <dbReference type="SMART" id="SM00829"/>
    </source>
</evidence>
<dbReference type="RefSeq" id="WP_116568709.1">
    <property type="nucleotide sequence ID" value="NZ_QDKP01000049.1"/>
</dbReference>
<proteinExistence type="predicted"/>
<gene>
    <name evidence="4" type="ORF">DDF65_16360</name>
</gene>
<dbReference type="Gene3D" id="3.90.180.10">
    <property type="entry name" value="Medium-chain alcohol dehydrogenases, catalytic domain"/>
    <property type="match status" value="1"/>
</dbReference>
<dbReference type="InterPro" id="IPR013154">
    <property type="entry name" value="ADH-like_N"/>
</dbReference>
<dbReference type="Pfam" id="PF00107">
    <property type="entry name" value="ADH_zinc_N"/>
    <property type="match status" value="1"/>
</dbReference>
<feature type="domain" description="Enoyl reductase (ER)" evidence="3">
    <location>
        <begin position="10"/>
        <end position="324"/>
    </location>
</feature>
<dbReference type="CDD" id="cd05276">
    <property type="entry name" value="p53_inducible_oxidoreductase"/>
    <property type="match status" value="1"/>
</dbReference>
<dbReference type="EMBL" id="QDKP01000049">
    <property type="protein sequence ID" value="PVM77501.1"/>
    <property type="molecule type" value="Genomic_DNA"/>
</dbReference>
<dbReference type="InterPro" id="IPR020843">
    <property type="entry name" value="ER"/>
</dbReference>
<accession>A0A2T9J7H1</accession>